<dbReference type="PROSITE" id="PS00094">
    <property type="entry name" value="C5_MTASE_1"/>
    <property type="match status" value="1"/>
</dbReference>
<gene>
    <name evidence="8" type="ORF">GCM10008939_06460</name>
</gene>
<dbReference type="InterPro" id="IPR001525">
    <property type="entry name" value="C5_MeTfrase"/>
</dbReference>
<evidence type="ECO:0000256" key="1">
    <source>
        <dbReference type="ARBA" id="ARBA00022603"/>
    </source>
</evidence>
<proteinExistence type="inferred from homology"/>
<keyword evidence="1 5" id="KW-0489">Methyltransferase</keyword>
<dbReference type="PRINTS" id="PR00105">
    <property type="entry name" value="C5METTRFRASE"/>
</dbReference>
<dbReference type="Pfam" id="PF00145">
    <property type="entry name" value="DNA_methylase"/>
    <property type="match status" value="1"/>
</dbReference>
<evidence type="ECO:0000256" key="2">
    <source>
        <dbReference type="ARBA" id="ARBA00022679"/>
    </source>
</evidence>
<keyword evidence="3 5" id="KW-0949">S-adenosyl-L-methionine</keyword>
<comment type="similarity">
    <text evidence="5 6">Belongs to the class I-like SAM-binding methyltransferase superfamily. C5-methyltransferase family.</text>
</comment>
<dbReference type="PROSITE" id="PS51679">
    <property type="entry name" value="SAM_MT_C5"/>
    <property type="match status" value="1"/>
</dbReference>
<dbReference type="GO" id="GO:0044027">
    <property type="term" value="P:negative regulation of gene expression via chromosomal CpG island methylation"/>
    <property type="evidence" value="ECO:0007669"/>
    <property type="project" value="TreeGrafter"/>
</dbReference>
<evidence type="ECO:0000256" key="5">
    <source>
        <dbReference type="PROSITE-ProRule" id="PRU01016"/>
    </source>
</evidence>
<evidence type="ECO:0000313" key="8">
    <source>
        <dbReference type="EMBL" id="GGJ65257.1"/>
    </source>
</evidence>
<dbReference type="RefSeq" id="WP_188960747.1">
    <property type="nucleotide sequence ID" value="NZ_BMOE01000001.1"/>
</dbReference>
<dbReference type="InterPro" id="IPR029063">
    <property type="entry name" value="SAM-dependent_MTases_sf"/>
</dbReference>
<evidence type="ECO:0000256" key="7">
    <source>
        <dbReference type="RuleBase" id="RU000417"/>
    </source>
</evidence>
<dbReference type="NCBIfam" id="TIGR00675">
    <property type="entry name" value="dcm"/>
    <property type="match status" value="1"/>
</dbReference>
<evidence type="ECO:0000256" key="4">
    <source>
        <dbReference type="ARBA" id="ARBA00022747"/>
    </source>
</evidence>
<dbReference type="InterPro" id="IPR050390">
    <property type="entry name" value="C5-Methyltransferase"/>
</dbReference>
<organism evidence="8 9">
    <name type="scientific">Deinococcus aquiradiocola</name>
    <dbReference type="NCBI Taxonomy" id="393059"/>
    <lineage>
        <taxon>Bacteria</taxon>
        <taxon>Thermotogati</taxon>
        <taxon>Deinococcota</taxon>
        <taxon>Deinococci</taxon>
        <taxon>Deinococcales</taxon>
        <taxon>Deinococcaceae</taxon>
        <taxon>Deinococcus</taxon>
    </lineage>
</organism>
<dbReference type="GO" id="GO:0003677">
    <property type="term" value="F:DNA binding"/>
    <property type="evidence" value="ECO:0007669"/>
    <property type="project" value="TreeGrafter"/>
</dbReference>
<dbReference type="PANTHER" id="PTHR10629:SF52">
    <property type="entry name" value="DNA (CYTOSINE-5)-METHYLTRANSFERASE 1"/>
    <property type="match status" value="1"/>
</dbReference>
<dbReference type="GO" id="GO:0032259">
    <property type="term" value="P:methylation"/>
    <property type="evidence" value="ECO:0007669"/>
    <property type="project" value="UniProtKB-KW"/>
</dbReference>
<evidence type="ECO:0000256" key="6">
    <source>
        <dbReference type="RuleBase" id="RU000416"/>
    </source>
</evidence>
<dbReference type="PANTHER" id="PTHR10629">
    <property type="entry name" value="CYTOSINE-SPECIFIC METHYLTRANSFERASE"/>
    <property type="match status" value="1"/>
</dbReference>
<dbReference type="AlphaFoldDB" id="A0A917P7B2"/>
<accession>A0A917P7B2</accession>
<dbReference type="Gene3D" id="3.40.50.150">
    <property type="entry name" value="Vaccinia Virus protein VP39"/>
    <property type="match status" value="1"/>
</dbReference>
<comment type="catalytic activity">
    <reaction evidence="7">
        <text>a 2'-deoxycytidine in DNA + S-adenosyl-L-methionine = a 5-methyl-2'-deoxycytidine in DNA + S-adenosyl-L-homocysteine + H(+)</text>
        <dbReference type="Rhea" id="RHEA:13681"/>
        <dbReference type="Rhea" id="RHEA-COMP:11369"/>
        <dbReference type="Rhea" id="RHEA-COMP:11370"/>
        <dbReference type="ChEBI" id="CHEBI:15378"/>
        <dbReference type="ChEBI" id="CHEBI:57856"/>
        <dbReference type="ChEBI" id="CHEBI:59789"/>
        <dbReference type="ChEBI" id="CHEBI:85452"/>
        <dbReference type="ChEBI" id="CHEBI:85454"/>
        <dbReference type="EC" id="2.1.1.37"/>
    </reaction>
</comment>
<comment type="caution">
    <text evidence="8">The sequence shown here is derived from an EMBL/GenBank/DDBJ whole genome shotgun (WGS) entry which is preliminary data.</text>
</comment>
<evidence type="ECO:0000313" key="9">
    <source>
        <dbReference type="Proteomes" id="UP000635726"/>
    </source>
</evidence>
<keyword evidence="4" id="KW-0680">Restriction system</keyword>
<evidence type="ECO:0000256" key="3">
    <source>
        <dbReference type="ARBA" id="ARBA00022691"/>
    </source>
</evidence>
<reference evidence="8" key="2">
    <citation type="submission" date="2020-09" db="EMBL/GenBank/DDBJ databases">
        <authorList>
            <person name="Sun Q."/>
            <person name="Ohkuma M."/>
        </authorList>
    </citation>
    <scope>NUCLEOTIDE SEQUENCE</scope>
    <source>
        <strain evidence="8">JCM 14371</strain>
    </source>
</reference>
<keyword evidence="2 5" id="KW-0808">Transferase</keyword>
<name>A0A917P7B2_9DEIO</name>
<dbReference type="InterPro" id="IPR018117">
    <property type="entry name" value="C5_DNA_meth_AS"/>
</dbReference>
<dbReference type="Proteomes" id="UP000635726">
    <property type="component" value="Unassembled WGS sequence"/>
</dbReference>
<keyword evidence="9" id="KW-1185">Reference proteome</keyword>
<dbReference type="SUPFAM" id="SSF53335">
    <property type="entry name" value="S-adenosyl-L-methionine-dependent methyltransferases"/>
    <property type="match status" value="1"/>
</dbReference>
<dbReference type="GO" id="GO:0009307">
    <property type="term" value="P:DNA restriction-modification system"/>
    <property type="evidence" value="ECO:0007669"/>
    <property type="project" value="UniProtKB-KW"/>
</dbReference>
<dbReference type="EC" id="2.1.1.37" evidence="7"/>
<feature type="active site" evidence="5">
    <location>
        <position position="102"/>
    </location>
</feature>
<dbReference type="GO" id="GO:0003886">
    <property type="term" value="F:DNA (cytosine-5-)-methyltransferase activity"/>
    <property type="evidence" value="ECO:0007669"/>
    <property type="project" value="UniProtKB-EC"/>
</dbReference>
<reference evidence="8" key="1">
    <citation type="journal article" date="2014" name="Int. J. Syst. Evol. Microbiol.">
        <title>Complete genome sequence of Corynebacterium casei LMG S-19264T (=DSM 44701T), isolated from a smear-ripened cheese.</title>
        <authorList>
            <consortium name="US DOE Joint Genome Institute (JGI-PGF)"/>
            <person name="Walter F."/>
            <person name="Albersmeier A."/>
            <person name="Kalinowski J."/>
            <person name="Ruckert C."/>
        </authorList>
    </citation>
    <scope>NUCLEOTIDE SEQUENCE</scope>
    <source>
        <strain evidence="8">JCM 14371</strain>
    </source>
</reference>
<sequence length="368" mass="40539">MTYADTLARAALDAQAPRRPDAPTVISTFAGRGGSSTGYHMAGYRELLAVEWDDHAVATLRLNYPHLDVWQGDIAQLTVPDVLTRTGLQVGELDLFDGSPPCQGFSTAGRRAMDDPRNQLFREYTRLLRGLMPRTFVMENVTGLAKGKMKTVFAEILQELKACGYQVTAGVVNAAYLGVPQARERVIFIGCREDLGLTPTLPTPQTRFIAAAQALADLPDRPTGPGLMTTRKWINVWARVTPGQDFASIHPRGNLFNYLKLSPDRPVGTITKTITTGNGGPGIYHWKYPRLLNIDELTRLGSFPDTYRWPGDPTNDQKDHMQAWAGIGNAVPPLMARAIGLHIQSTLLRTRNRYAYSIDLSTDTASDS</sequence>
<protein>
    <recommendedName>
        <fullName evidence="7">Cytosine-specific methyltransferase</fullName>
        <ecNumber evidence="7">2.1.1.37</ecNumber>
    </recommendedName>
</protein>
<dbReference type="EMBL" id="BMOE01000001">
    <property type="protein sequence ID" value="GGJ65257.1"/>
    <property type="molecule type" value="Genomic_DNA"/>
</dbReference>
<dbReference type="Gene3D" id="3.90.120.10">
    <property type="entry name" value="DNA Methylase, subunit A, domain 2"/>
    <property type="match status" value="1"/>
</dbReference>